<accession>A0A432X879</accession>
<organism evidence="1 2">
    <name type="scientific">Aliidiomarina taiwanensis</name>
    <dbReference type="NCBI Taxonomy" id="946228"/>
    <lineage>
        <taxon>Bacteria</taxon>
        <taxon>Pseudomonadati</taxon>
        <taxon>Pseudomonadota</taxon>
        <taxon>Gammaproteobacteria</taxon>
        <taxon>Alteromonadales</taxon>
        <taxon>Idiomarinaceae</taxon>
        <taxon>Aliidiomarina</taxon>
    </lineage>
</organism>
<proteinExistence type="predicted"/>
<evidence type="ECO:0000313" key="1">
    <source>
        <dbReference type="EMBL" id="RUO43042.1"/>
    </source>
</evidence>
<name>A0A432X879_9GAMM</name>
<evidence type="ECO:0000313" key="2">
    <source>
        <dbReference type="Proteomes" id="UP000286976"/>
    </source>
</evidence>
<comment type="caution">
    <text evidence="1">The sequence shown here is derived from an EMBL/GenBank/DDBJ whole genome shotgun (WGS) entry which is preliminary data.</text>
</comment>
<reference evidence="1 2" key="1">
    <citation type="journal article" date="2011" name="Front. Microbiol.">
        <title>Genomic signatures of strain selection and enhancement in Bacillus atrophaeus var. globigii, a historical biowarfare simulant.</title>
        <authorList>
            <person name="Gibbons H.S."/>
            <person name="Broomall S.M."/>
            <person name="McNew L.A."/>
            <person name="Daligault H."/>
            <person name="Chapman C."/>
            <person name="Bruce D."/>
            <person name="Karavis M."/>
            <person name="Krepps M."/>
            <person name="McGregor P.A."/>
            <person name="Hong C."/>
            <person name="Park K.H."/>
            <person name="Akmal A."/>
            <person name="Feldman A."/>
            <person name="Lin J.S."/>
            <person name="Chang W.E."/>
            <person name="Higgs B.W."/>
            <person name="Demirev P."/>
            <person name="Lindquist J."/>
            <person name="Liem A."/>
            <person name="Fochler E."/>
            <person name="Read T.D."/>
            <person name="Tapia R."/>
            <person name="Johnson S."/>
            <person name="Bishop-Lilly K.A."/>
            <person name="Detter C."/>
            <person name="Han C."/>
            <person name="Sozhamannan S."/>
            <person name="Rosenzweig C.N."/>
            <person name="Skowronski E.W."/>
        </authorList>
    </citation>
    <scope>NUCLEOTIDE SEQUENCE [LARGE SCALE GENOMIC DNA]</scope>
    <source>
        <strain evidence="1 2">AIT1</strain>
    </source>
</reference>
<dbReference type="RefSeq" id="WP_126757257.1">
    <property type="nucleotide sequence ID" value="NZ_PIPQ01000002.1"/>
</dbReference>
<protein>
    <submittedName>
        <fullName evidence="1">Uncharacterized protein</fullName>
    </submittedName>
</protein>
<dbReference type="Proteomes" id="UP000286976">
    <property type="component" value="Unassembled WGS sequence"/>
</dbReference>
<sequence>MATLTEKGSVLVGVLALLSISTLALLHGAQVQQQQLQATVYDTHQAELQVYARSILRHAGVMLEQGHKDTEQWQAAWQLPSAIQVSLALQESLCPDQKPGCYQVELILEGRAGTRLERRRHYWAEAGCGQLWE</sequence>
<dbReference type="EMBL" id="PIPQ01000002">
    <property type="protein sequence ID" value="RUO43042.1"/>
    <property type="molecule type" value="Genomic_DNA"/>
</dbReference>
<gene>
    <name evidence="1" type="ORF">CWE15_06475</name>
</gene>
<dbReference type="AlphaFoldDB" id="A0A432X879"/>
<keyword evidence="2" id="KW-1185">Reference proteome</keyword>